<comment type="caution">
    <text evidence="2">The sequence shown here is derived from an EMBL/GenBank/DDBJ whole genome shotgun (WGS) entry which is preliminary data.</text>
</comment>
<evidence type="ECO:0000313" key="2">
    <source>
        <dbReference type="EMBL" id="KAK3348810.1"/>
    </source>
</evidence>
<proteinExistence type="predicted"/>
<dbReference type="EMBL" id="JAUIQD010000005">
    <property type="protein sequence ID" value="KAK3348810.1"/>
    <property type="molecule type" value="Genomic_DNA"/>
</dbReference>
<dbReference type="AlphaFoldDB" id="A0AAJ0HDI3"/>
<keyword evidence="1" id="KW-1133">Transmembrane helix</keyword>
<organism evidence="2 3">
    <name type="scientific">Lasiosphaeria hispida</name>
    <dbReference type="NCBI Taxonomy" id="260671"/>
    <lineage>
        <taxon>Eukaryota</taxon>
        <taxon>Fungi</taxon>
        <taxon>Dikarya</taxon>
        <taxon>Ascomycota</taxon>
        <taxon>Pezizomycotina</taxon>
        <taxon>Sordariomycetes</taxon>
        <taxon>Sordariomycetidae</taxon>
        <taxon>Sordariales</taxon>
        <taxon>Lasiosphaeriaceae</taxon>
        <taxon>Lasiosphaeria</taxon>
    </lineage>
</organism>
<feature type="transmembrane region" description="Helical" evidence="1">
    <location>
        <begin position="467"/>
        <end position="490"/>
    </location>
</feature>
<name>A0AAJ0HDI3_9PEZI</name>
<keyword evidence="1" id="KW-0472">Membrane</keyword>
<keyword evidence="1" id="KW-0812">Transmembrane</keyword>
<protein>
    <submittedName>
        <fullName evidence="2">Uncharacterized protein</fullName>
    </submittedName>
</protein>
<accession>A0AAJ0HDI3</accession>
<keyword evidence="3" id="KW-1185">Reference proteome</keyword>
<evidence type="ECO:0000313" key="3">
    <source>
        <dbReference type="Proteomes" id="UP001275084"/>
    </source>
</evidence>
<dbReference type="Pfam" id="PF11915">
    <property type="entry name" value="DUF3433"/>
    <property type="match status" value="1"/>
</dbReference>
<reference evidence="2" key="2">
    <citation type="submission" date="2023-06" db="EMBL/GenBank/DDBJ databases">
        <authorList>
            <consortium name="Lawrence Berkeley National Laboratory"/>
            <person name="Haridas S."/>
            <person name="Hensen N."/>
            <person name="Bonometti L."/>
            <person name="Westerberg I."/>
            <person name="Brannstrom I.O."/>
            <person name="Guillou S."/>
            <person name="Cros-Aarteil S."/>
            <person name="Calhoun S."/>
            <person name="Kuo A."/>
            <person name="Mondo S."/>
            <person name="Pangilinan J."/>
            <person name="Riley R."/>
            <person name="Labutti K."/>
            <person name="Andreopoulos B."/>
            <person name="Lipzen A."/>
            <person name="Chen C."/>
            <person name="Yanf M."/>
            <person name="Daum C."/>
            <person name="Ng V."/>
            <person name="Clum A."/>
            <person name="Steindorff A."/>
            <person name="Ohm R."/>
            <person name="Martin F."/>
            <person name="Silar P."/>
            <person name="Natvig D."/>
            <person name="Lalanne C."/>
            <person name="Gautier V."/>
            <person name="Ament-Velasquez S.L."/>
            <person name="Kruys A."/>
            <person name="Hutchinson M.I."/>
            <person name="Powell A.J."/>
            <person name="Barry K."/>
            <person name="Miller A.N."/>
            <person name="Grigoriev I.V."/>
            <person name="Debuchy R."/>
            <person name="Gladieux P."/>
            <person name="Thoren M.H."/>
            <person name="Johannesson H."/>
        </authorList>
    </citation>
    <scope>NUCLEOTIDE SEQUENCE</scope>
    <source>
        <strain evidence="2">CBS 955.72</strain>
    </source>
</reference>
<gene>
    <name evidence="2" type="ORF">B0T25DRAFT_609045</name>
</gene>
<sequence length="581" mass="62398">MDFCLIVTIVLLFTLSERRNGFVSVGYVLSAYGDTWRLSLLWTALPSLVFTCLGLHWSAIESAASDRQPFVGLSQPNGRPARETILLDYKAIIPVKRSHVAFRNGHWLLGTAQLAALSFSILSPLASGLFLASMASFRLQVPVAYTGTFDQARMNSSMDMRTVLDSVTANLIYKAANIPWTDGERAFGPFRALSDREGGVTSTNVTSLTARTVAHAAYLNCAVLRPGSQFDLTRPPSSAQSPAARVTMSGLDRGCPVRHEFTVAEEQDVYFVTSAEISCGVKASYSRLVFTYGHFSSSSPVLLANVSVVSCAVGYRSTMGDLAVTVPSPGAGGAPQGTAGGSSPPAEFLTFTPTEDPRDSRDDAFGFWRLFELKLFQSQAFTADTTWATTDFGTVALYRALQRQGGGAASTDNGTVLPGDVLAASISDTFTSVYSTGMATTGFALQASDQQHRGMATLEAELTRLYVVPWVAGVLMVALLFFSALASLVLRHVRTHGTLLYEEPAGLLAQAGLLEDSEIIRAAKEVRDSEGFNGQFVATVFRNHANHGGPGHDVVDQNWKMYLTQAMRSRISIAKVGGAGR</sequence>
<reference evidence="2" key="1">
    <citation type="journal article" date="2023" name="Mol. Phylogenet. Evol.">
        <title>Genome-scale phylogeny and comparative genomics of the fungal order Sordariales.</title>
        <authorList>
            <person name="Hensen N."/>
            <person name="Bonometti L."/>
            <person name="Westerberg I."/>
            <person name="Brannstrom I.O."/>
            <person name="Guillou S."/>
            <person name="Cros-Aarteil S."/>
            <person name="Calhoun S."/>
            <person name="Haridas S."/>
            <person name="Kuo A."/>
            <person name="Mondo S."/>
            <person name="Pangilinan J."/>
            <person name="Riley R."/>
            <person name="LaButti K."/>
            <person name="Andreopoulos B."/>
            <person name="Lipzen A."/>
            <person name="Chen C."/>
            <person name="Yan M."/>
            <person name="Daum C."/>
            <person name="Ng V."/>
            <person name="Clum A."/>
            <person name="Steindorff A."/>
            <person name="Ohm R.A."/>
            <person name="Martin F."/>
            <person name="Silar P."/>
            <person name="Natvig D.O."/>
            <person name="Lalanne C."/>
            <person name="Gautier V."/>
            <person name="Ament-Velasquez S.L."/>
            <person name="Kruys A."/>
            <person name="Hutchinson M.I."/>
            <person name="Powell A.J."/>
            <person name="Barry K."/>
            <person name="Miller A.N."/>
            <person name="Grigoriev I.V."/>
            <person name="Debuchy R."/>
            <person name="Gladieux P."/>
            <person name="Hiltunen Thoren M."/>
            <person name="Johannesson H."/>
        </authorList>
    </citation>
    <scope>NUCLEOTIDE SEQUENCE</scope>
    <source>
        <strain evidence="2">CBS 955.72</strain>
    </source>
</reference>
<evidence type="ECO:0000256" key="1">
    <source>
        <dbReference type="SAM" id="Phobius"/>
    </source>
</evidence>
<dbReference type="Proteomes" id="UP001275084">
    <property type="component" value="Unassembled WGS sequence"/>
</dbReference>
<dbReference type="PANTHER" id="PTHR37544">
    <property type="entry name" value="SPRAY-RELATED"/>
    <property type="match status" value="1"/>
</dbReference>
<dbReference type="InterPro" id="IPR021840">
    <property type="entry name" value="DUF3433"/>
</dbReference>